<dbReference type="PANTHER" id="PTHR15688:SF1">
    <property type="entry name" value="KINETOCHORE-ASSOCIATED PROTEIN 1"/>
    <property type="match status" value="1"/>
</dbReference>
<dbReference type="GO" id="GO:0031267">
    <property type="term" value="F:small GTPase binding"/>
    <property type="evidence" value="ECO:0007669"/>
    <property type="project" value="TreeGrafter"/>
</dbReference>
<protein>
    <recommendedName>
        <fullName evidence="1">KNTC1 first ARM-repeats domain-containing protein</fullName>
    </recommendedName>
</protein>
<feature type="non-terminal residue" evidence="2">
    <location>
        <position position="1"/>
    </location>
</feature>
<organism evidence="2 3">
    <name type="scientific">Aromia moschata</name>
    <dbReference type="NCBI Taxonomy" id="1265417"/>
    <lineage>
        <taxon>Eukaryota</taxon>
        <taxon>Metazoa</taxon>
        <taxon>Ecdysozoa</taxon>
        <taxon>Arthropoda</taxon>
        <taxon>Hexapoda</taxon>
        <taxon>Insecta</taxon>
        <taxon>Pterygota</taxon>
        <taxon>Neoptera</taxon>
        <taxon>Endopterygota</taxon>
        <taxon>Coleoptera</taxon>
        <taxon>Polyphaga</taxon>
        <taxon>Cucujiformia</taxon>
        <taxon>Chrysomeloidea</taxon>
        <taxon>Cerambycidae</taxon>
        <taxon>Cerambycinae</taxon>
        <taxon>Callichromatini</taxon>
        <taxon>Aromia</taxon>
    </lineage>
</organism>
<keyword evidence="3" id="KW-1185">Reference proteome</keyword>
<dbReference type="InterPro" id="IPR052802">
    <property type="entry name" value="KNTC1"/>
</dbReference>
<dbReference type="GO" id="GO:0005737">
    <property type="term" value="C:cytoplasm"/>
    <property type="evidence" value="ECO:0007669"/>
    <property type="project" value="TreeGrafter"/>
</dbReference>
<dbReference type="Pfam" id="PF24520">
    <property type="entry name" value="ARM_KNTC1_1st"/>
    <property type="match status" value="1"/>
</dbReference>
<dbReference type="EMBL" id="JAPWTK010000035">
    <property type="protein sequence ID" value="KAJ8955861.1"/>
    <property type="molecule type" value="Genomic_DNA"/>
</dbReference>
<dbReference type="PANTHER" id="PTHR15688">
    <property type="entry name" value="KINETOCHORE-ASSOCIATED PROTEIN 1"/>
    <property type="match status" value="1"/>
</dbReference>
<gene>
    <name evidence="2" type="ORF">NQ318_005408</name>
</gene>
<dbReference type="Proteomes" id="UP001162162">
    <property type="component" value="Unassembled WGS sequence"/>
</dbReference>
<dbReference type="GO" id="GO:0007094">
    <property type="term" value="P:mitotic spindle assembly checkpoint signaling"/>
    <property type="evidence" value="ECO:0007669"/>
    <property type="project" value="TreeGrafter"/>
</dbReference>
<feature type="domain" description="KNTC1 first ARM-repeats" evidence="1">
    <location>
        <begin position="56"/>
        <end position="286"/>
    </location>
</feature>
<sequence>FSPLVSLKISHPVHLVRLESANDEILIVSEIRRDGLVSELRMQCVYETEPELRLSRLLRKKRFEEAEKFARTFNIDAAVVLKARAQVYADKTVCTAEDVADLLKILDSVDDGHFKVQCCMNVECGNAEDLRRVLSYGSAITPKSHSPNREAVLLLQGFVIDSLHKLDTYMAIHPTYDTQSWSSFSTCNLLDKMRTLLKNLQIEEATIICARLDSKTTGMLTEENIEEILSILNNLPTSIYQSFLPTFVPLTMSYVPSALPLFVKWLQNKVYQLEKRDSFNFPDNGIRFSEFILKLLKVGDKADISFQRQCTLNKEGLDKLSTLMEALKGLRRLKNEFRLNVPLSEYLKGPKALVKTLLNIAMAPEEYDCFLKEFLHKFMIQNQIEPDEIFLQEIKVRNNNNNK</sequence>
<reference evidence="2" key="1">
    <citation type="journal article" date="2023" name="Insect Mol. Biol.">
        <title>Genome sequencing provides insights into the evolution of gene families encoding plant cell wall-degrading enzymes in longhorned beetles.</title>
        <authorList>
            <person name="Shin N.R."/>
            <person name="Okamura Y."/>
            <person name="Kirsch R."/>
            <person name="Pauchet Y."/>
        </authorList>
    </citation>
    <scope>NUCLEOTIDE SEQUENCE</scope>
    <source>
        <strain evidence="2">AMC_N1</strain>
    </source>
</reference>
<dbReference type="AlphaFoldDB" id="A0AAV8YXD8"/>
<proteinExistence type="predicted"/>
<dbReference type="GO" id="GO:1903394">
    <property type="term" value="P:protein localization to kinetochore involved in kinetochore assembly"/>
    <property type="evidence" value="ECO:0007669"/>
    <property type="project" value="TreeGrafter"/>
</dbReference>
<evidence type="ECO:0000259" key="1">
    <source>
        <dbReference type="Pfam" id="PF24520"/>
    </source>
</evidence>
<evidence type="ECO:0000313" key="3">
    <source>
        <dbReference type="Proteomes" id="UP001162162"/>
    </source>
</evidence>
<dbReference type="GO" id="GO:1990423">
    <property type="term" value="C:RZZ complex"/>
    <property type="evidence" value="ECO:0007669"/>
    <property type="project" value="TreeGrafter"/>
</dbReference>
<name>A0AAV8YXD8_9CUCU</name>
<dbReference type="GO" id="GO:0000070">
    <property type="term" value="P:mitotic sister chromatid segregation"/>
    <property type="evidence" value="ECO:0007669"/>
    <property type="project" value="TreeGrafter"/>
</dbReference>
<comment type="caution">
    <text evidence="2">The sequence shown here is derived from an EMBL/GenBank/DDBJ whole genome shotgun (WGS) entry which is preliminary data.</text>
</comment>
<dbReference type="InterPro" id="IPR055403">
    <property type="entry name" value="ARM_KNTC1_1st"/>
</dbReference>
<accession>A0AAV8YXD8</accession>
<dbReference type="GO" id="GO:0005828">
    <property type="term" value="C:kinetochore microtubule"/>
    <property type="evidence" value="ECO:0007669"/>
    <property type="project" value="TreeGrafter"/>
</dbReference>
<evidence type="ECO:0000313" key="2">
    <source>
        <dbReference type="EMBL" id="KAJ8955861.1"/>
    </source>
</evidence>